<evidence type="ECO:0000256" key="2">
    <source>
        <dbReference type="ARBA" id="ARBA00004141"/>
    </source>
</evidence>
<evidence type="ECO:0000256" key="8">
    <source>
        <dbReference type="ARBA" id="ARBA00022777"/>
    </source>
</evidence>
<evidence type="ECO:0000256" key="11">
    <source>
        <dbReference type="ARBA" id="ARBA00023012"/>
    </source>
</evidence>
<keyword evidence="18" id="KW-1185">Reference proteome</keyword>
<reference evidence="17 18" key="1">
    <citation type="submission" date="2018-06" db="EMBL/GenBank/DDBJ databases">
        <authorList>
            <consortium name="Pathogen Informatics"/>
            <person name="Doyle S."/>
        </authorList>
    </citation>
    <scope>NUCLEOTIDE SEQUENCE [LARGE SCALE GENOMIC DNA]</scope>
    <source>
        <strain evidence="17 18">NCTC13315</strain>
    </source>
</reference>
<dbReference type="InterPro" id="IPR035965">
    <property type="entry name" value="PAS-like_dom_sf"/>
</dbReference>
<evidence type="ECO:0000256" key="10">
    <source>
        <dbReference type="ARBA" id="ARBA00022989"/>
    </source>
</evidence>
<dbReference type="InterPro" id="IPR036890">
    <property type="entry name" value="HATPase_C_sf"/>
</dbReference>
<dbReference type="Gene3D" id="3.30.565.10">
    <property type="entry name" value="Histidine kinase-like ATPase, C-terminal domain"/>
    <property type="match status" value="1"/>
</dbReference>
<dbReference type="AlphaFoldDB" id="A0A378I5B8"/>
<evidence type="ECO:0000256" key="13">
    <source>
        <dbReference type="SAM" id="Coils"/>
    </source>
</evidence>
<dbReference type="Proteomes" id="UP000254968">
    <property type="component" value="Unassembled WGS sequence"/>
</dbReference>
<feature type="domain" description="HAMP" evidence="16">
    <location>
        <begin position="298"/>
        <end position="351"/>
    </location>
</feature>
<dbReference type="GO" id="GO:0007234">
    <property type="term" value="P:osmosensory signaling via phosphorelay pathway"/>
    <property type="evidence" value="ECO:0007669"/>
    <property type="project" value="TreeGrafter"/>
</dbReference>
<dbReference type="Gene3D" id="6.10.340.10">
    <property type="match status" value="1"/>
</dbReference>
<dbReference type="InterPro" id="IPR003660">
    <property type="entry name" value="HAMP_dom"/>
</dbReference>
<dbReference type="InterPro" id="IPR005467">
    <property type="entry name" value="His_kinase_dom"/>
</dbReference>
<feature type="domain" description="Histidine kinase" evidence="15">
    <location>
        <begin position="585"/>
        <end position="764"/>
    </location>
</feature>
<evidence type="ECO:0000256" key="4">
    <source>
        <dbReference type="ARBA" id="ARBA00022553"/>
    </source>
</evidence>
<dbReference type="EC" id="2.7.13.3" evidence="3"/>
<dbReference type="GO" id="GO:0000156">
    <property type="term" value="F:phosphorelay response regulator activity"/>
    <property type="evidence" value="ECO:0007669"/>
    <property type="project" value="TreeGrafter"/>
</dbReference>
<dbReference type="PROSITE" id="PS50885">
    <property type="entry name" value="HAMP"/>
    <property type="match status" value="1"/>
</dbReference>
<keyword evidence="4" id="KW-0597">Phosphoprotein</keyword>
<dbReference type="OrthoDB" id="5654294at2"/>
<dbReference type="PRINTS" id="PR00344">
    <property type="entry name" value="BCTRLSENSOR"/>
</dbReference>
<keyword evidence="5 17" id="KW-0808">Transferase</keyword>
<dbReference type="SMART" id="SM00387">
    <property type="entry name" value="HATPase_c"/>
    <property type="match status" value="1"/>
</dbReference>
<feature type="transmembrane region" description="Helical" evidence="14">
    <location>
        <begin position="276"/>
        <end position="300"/>
    </location>
</feature>
<proteinExistence type="predicted"/>
<evidence type="ECO:0000256" key="9">
    <source>
        <dbReference type="ARBA" id="ARBA00022840"/>
    </source>
</evidence>
<dbReference type="NCBIfam" id="TIGR00229">
    <property type="entry name" value="sensory_box"/>
    <property type="match status" value="1"/>
</dbReference>
<dbReference type="RefSeq" id="WP_115301481.1">
    <property type="nucleotide sequence ID" value="NZ_UGNV01000001.1"/>
</dbReference>
<dbReference type="CDD" id="cd00130">
    <property type="entry name" value="PAS"/>
    <property type="match status" value="1"/>
</dbReference>
<evidence type="ECO:0000256" key="12">
    <source>
        <dbReference type="ARBA" id="ARBA00023136"/>
    </source>
</evidence>
<keyword evidence="12 14" id="KW-0472">Membrane</keyword>
<evidence type="ECO:0000256" key="6">
    <source>
        <dbReference type="ARBA" id="ARBA00022692"/>
    </source>
</evidence>
<evidence type="ECO:0000256" key="1">
    <source>
        <dbReference type="ARBA" id="ARBA00000085"/>
    </source>
</evidence>
<dbReference type="PANTHER" id="PTHR42878">
    <property type="entry name" value="TWO-COMPONENT HISTIDINE KINASE"/>
    <property type="match status" value="1"/>
</dbReference>
<protein>
    <recommendedName>
        <fullName evidence="3">histidine kinase</fullName>
        <ecNumber evidence="3">2.7.13.3</ecNumber>
    </recommendedName>
</protein>
<keyword evidence="11" id="KW-0902">Two-component regulatory system</keyword>
<dbReference type="GO" id="GO:0016020">
    <property type="term" value="C:membrane"/>
    <property type="evidence" value="ECO:0007669"/>
    <property type="project" value="UniProtKB-SubCell"/>
</dbReference>
<dbReference type="SUPFAM" id="SSF55874">
    <property type="entry name" value="ATPase domain of HSP90 chaperone/DNA topoisomerase II/histidine kinase"/>
    <property type="match status" value="1"/>
</dbReference>
<evidence type="ECO:0000256" key="14">
    <source>
        <dbReference type="SAM" id="Phobius"/>
    </source>
</evidence>
<dbReference type="PANTHER" id="PTHR42878:SF7">
    <property type="entry name" value="SENSOR HISTIDINE KINASE GLRK"/>
    <property type="match status" value="1"/>
</dbReference>
<dbReference type="InterPro" id="IPR000014">
    <property type="entry name" value="PAS"/>
</dbReference>
<dbReference type="Gene3D" id="3.30.450.20">
    <property type="entry name" value="PAS domain"/>
    <property type="match status" value="1"/>
</dbReference>
<name>A0A378I5B8_9GAMM</name>
<feature type="coiled-coil region" evidence="13">
    <location>
        <begin position="353"/>
        <end position="380"/>
    </location>
</feature>
<gene>
    <name evidence="17" type="primary">walK</name>
    <name evidence="17" type="ORF">NCTC13315_00191</name>
</gene>
<evidence type="ECO:0000259" key="16">
    <source>
        <dbReference type="PROSITE" id="PS50885"/>
    </source>
</evidence>
<dbReference type="EMBL" id="UGNV01000001">
    <property type="protein sequence ID" value="STX27684.1"/>
    <property type="molecule type" value="Genomic_DNA"/>
</dbReference>
<comment type="subcellular location">
    <subcellularLocation>
        <location evidence="2">Membrane</location>
        <topology evidence="2">Multi-pass membrane protein</topology>
    </subcellularLocation>
</comment>
<dbReference type="GO" id="GO:0030295">
    <property type="term" value="F:protein kinase activator activity"/>
    <property type="evidence" value="ECO:0007669"/>
    <property type="project" value="TreeGrafter"/>
</dbReference>
<keyword evidence="13" id="KW-0175">Coiled coil</keyword>
<keyword evidence="7" id="KW-0547">Nucleotide-binding</keyword>
<evidence type="ECO:0000256" key="7">
    <source>
        <dbReference type="ARBA" id="ARBA00022741"/>
    </source>
</evidence>
<dbReference type="GO" id="GO:0005524">
    <property type="term" value="F:ATP binding"/>
    <property type="evidence" value="ECO:0007669"/>
    <property type="project" value="UniProtKB-KW"/>
</dbReference>
<keyword evidence="6 14" id="KW-0812">Transmembrane</keyword>
<keyword evidence="10 14" id="KW-1133">Transmembrane helix</keyword>
<accession>A0A378I5B8</accession>
<dbReference type="PROSITE" id="PS51257">
    <property type="entry name" value="PROKAR_LIPOPROTEIN"/>
    <property type="match status" value="1"/>
</dbReference>
<dbReference type="InterPro" id="IPR003594">
    <property type="entry name" value="HATPase_dom"/>
</dbReference>
<dbReference type="InterPro" id="IPR007892">
    <property type="entry name" value="CHASE4"/>
</dbReference>
<evidence type="ECO:0000256" key="5">
    <source>
        <dbReference type="ARBA" id="ARBA00022679"/>
    </source>
</evidence>
<keyword evidence="8 17" id="KW-0418">Kinase</keyword>
<evidence type="ECO:0000259" key="15">
    <source>
        <dbReference type="PROSITE" id="PS50109"/>
    </source>
</evidence>
<dbReference type="Pfam" id="PF02518">
    <property type="entry name" value="HATPase_c"/>
    <property type="match status" value="1"/>
</dbReference>
<organism evidence="17 18">
    <name type="scientific">Legionella beliardensis</name>
    <dbReference type="NCBI Taxonomy" id="91822"/>
    <lineage>
        <taxon>Bacteria</taxon>
        <taxon>Pseudomonadati</taxon>
        <taxon>Pseudomonadota</taxon>
        <taxon>Gammaproteobacteria</taxon>
        <taxon>Legionellales</taxon>
        <taxon>Legionellaceae</taxon>
        <taxon>Legionella</taxon>
    </lineage>
</organism>
<evidence type="ECO:0000313" key="17">
    <source>
        <dbReference type="EMBL" id="STX27684.1"/>
    </source>
</evidence>
<keyword evidence="9" id="KW-0067">ATP-binding</keyword>
<dbReference type="Pfam" id="PF05228">
    <property type="entry name" value="CHASE4"/>
    <property type="match status" value="1"/>
</dbReference>
<dbReference type="PROSITE" id="PS50109">
    <property type="entry name" value="HIS_KIN"/>
    <property type="match status" value="1"/>
</dbReference>
<comment type="catalytic activity">
    <reaction evidence="1">
        <text>ATP + protein L-histidine = ADP + protein N-phospho-L-histidine.</text>
        <dbReference type="EC" id="2.7.13.3"/>
    </reaction>
</comment>
<dbReference type="InterPro" id="IPR004358">
    <property type="entry name" value="Sig_transdc_His_kin-like_C"/>
</dbReference>
<dbReference type="SMART" id="SM00091">
    <property type="entry name" value="PAS"/>
    <property type="match status" value="1"/>
</dbReference>
<dbReference type="InterPro" id="IPR050351">
    <property type="entry name" value="BphY/WalK/GraS-like"/>
</dbReference>
<feature type="coiled-coil region" evidence="13">
    <location>
        <begin position="473"/>
        <end position="500"/>
    </location>
</feature>
<dbReference type="GO" id="GO:0004673">
    <property type="term" value="F:protein histidine kinase activity"/>
    <property type="evidence" value="ECO:0007669"/>
    <property type="project" value="UniProtKB-EC"/>
</dbReference>
<dbReference type="SUPFAM" id="SSF55785">
    <property type="entry name" value="PYP-like sensor domain (PAS domain)"/>
    <property type="match status" value="1"/>
</dbReference>
<evidence type="ECO:0000313" key="18">
    <source>
        <dbReference type="Proteomes" id="UP000254968"/>
    </source>
</evidence>
<sequence>MKKFPLNIYNLRPKIGLILGLILLFLGTACYFISRQVLLQSVLQIERASIDKNIDRVRSIFQNEILRLKVTALDWGNWDDTYNFALTKNSRYIQSNLLDDTFENNKWAAFIIVNNQIRVVYSKAVDEQYKAAKPFSTTELQRYFYPGSILFNQKKYTDTKGGYALFNNQLQFVAVSTIKPSDHSGLGIGYLILMRSLTGSYLKDFSDSLKLPLTINYLNYNSSLPADLLERNESVIINKEIRVSLLLRDIEQKPIAVIKFIMQRDIYQYSLESINFFLLLLFIISIIVLSTLGLIIYTIIIKRIEEFNKQITTISELKNYSQRINISGHDELNSMSNQVNALLKVIEASHHALEERILTIGKINKELQKLEAENRHIIANAPEPIIITDSQSTIKLINNAAELTFHCSLDDMRNQKIDDVLQLKIIDKHGKEKLGKMSESFFEEAKELIVSYKDKSMPIELKASRHDKNTIYILRDITERKKHEQELMNLNQKLVMLSREAGRAEVSTMLLHNIGNMLNTILVTLTLLQDELSKSKLNNLEKIGALLQEHEHDLPSFLTEDQKGKKLPIYIVGLANLWPTERVKIIEQLRTMNISIDEIILVIKHSQHNAVSIVEVINIAELIDEVIKNHTNELQKFNITIKRNFSKVPLAYQDRFKILSILHNLVANAIEALTQREQALRFIEFKIESKDNQVLIKVIDNGIGIDPKNLISIFLFRFTTKPDGKGMGLHSSSILAQEIGATLTAYSAGIGQGTTLTLTLPIKIPERAHRSKI</sequence>
<evidence type="ECO:0000256" key="3">
    <source>
        <dbReference type="ARBA" id="ARBA00012438"/>
    </source>
</evidence>